<dbReference type="Proteomes" id="UP000006729">
    <property type="component" value="Chromosome 1"/>
</dbReference>
<accession>A0ACC0TMA1</accession>
<dbReference type="EMBL" id="CM009290">
    <property type="protein sequence ID" value="KAI9402353.1"/>
    <property type="molecule type" value="Genomic_DNA"/>
</dbReference>
<sequence length="354" mass="40934">MAVTKEELEFLETRKLLKEQIRKRNCPHHLSKLSNSDHHKTKTYGSFFGPSQPSIAPRVIQESKSKLQTQIPQHRAVSADILLSAMDNQTKVQRLRQTRDYSFLFSDDNNLTPPVSSATPTQASVPSIKHYADVKRLRKFNDPELKPKQPALACSLKPLTNKAVMEKIPSRMSLQYQPLTNKAVMEKIPSRMSLQYQCTDKRKPIIKAVHPTKQFAGSNDSKGPRRPNDATLNPKQPVKPHEMKNKRVRDNISSPAVSNLQDHRPKKRRLSDEEDECEGEKALLIIRKMFNTKRFAGRDDRDIKMEASFGDITKEEKRSERLGRKEDREQLRLLEENARRQRMRKHNQGTKFLI</sequence>
<evidence type="ECO:0000313" key="2">
    <source>
        <dbReference type="Proteomes" id="UP000006729"/>
    </source>
</evidence>
<organism evidence="1 2">
    <name type="scientific">Populus trichocarpa</name>
    <name type="common">Western balsam poplar</name>
    <name type="synonym">Populus balsamifera subsp. trichocarpa</name>
    <dbReference type="NCBI Taxonomy" id="3694"/>
    <lineage>
        <taxon>Eukaryota</taxon>
        <taxon>Viridiplantae</taxon>
        <taxon>Streptophyta</taxon>
        <taxon>Embryophyta</taxon>
        <taxon>Tracheophyta</taxon>
        <taxon>Spermatophyta</taxon>
        <taxon>Magnoliopsida</taxon>
        <taxon>eudicotyledons</taxon>
        <taxon>Gunneridae</taxon>
        <taxon>Pentapetalae</taxon>
        <taxon>rosids</taxon>
        <taxon>fabids</taxon>
        <taxon>Malpighiales</taxon>
        <taxon>Salicaceae</taxon>
        <taxon>Saliceae</taxon>
        <taxon>Populus</taxon>
    </lineage>
</organism>
<keyword evidence="2" id="KW-1185">Reference proteome</keyword>
<comment type="caution">
    <text evidence="1">The sequence shown here is derived from an EMBL/GenBank/DDBJ whole genome shotgun (WGS) entry which is preliminary data.</text>
</comment>
<proteinExistence type="predicted"/>
<reference evidence="1 2" key="1">
    <citation type="journal article" date="2006" name="Science">
        <title>The genome of black cottonwood, Populus trichocarpa (Torr. &amp; Gray).</title>
        <authorList>
            <person name="Tuskan G.A."/>
            <person name="Difazio S."/>
            <person name="Jansson S."/>
            <person name="Bohlmann J."/>
            <person name="Grigoriev I."/>
            <person name="Hellsten U."/>
            <person name="Putnam N."/>
            <person name="Ralph S."/>
            <person name="Rombauts S."/>
            <person name="Salamov A."/>
            <person name="Schein J."/>
            <person name="Sterck L."/>
            <person name="Aerts A."/>
            <person name="Bhalerao R.R."/>
            <person name="Bhalerao R.P."/>
            <person name="Blaudez D."/>
            <person name="Boerjan W."/>
            <person name="Brun A."/>
            <person name="Brunner A."/>
            <person name="Busov V."/>
            <person name="Campbell M."/>
            <person name="Carlson J."/>
            <person name="Chalot M."/>
            <person name="Chapman J."/>
            <person name="Chen G.L."/>
            <person name="Cooper D."/>
            <person name="Coutinho P.M."/>
            <person name="Couturier J."/>
            <person name="Covert S."/>
            <person name="Cronk Q."/>
            <person name="Cunningham R."/>
            <person name="Davis J."/>
            <person name="Degroeve S."/>
            <person name="Dejardin A."/>
            <person name="Depamphilis C."/>
            <person name="Detter J."/>
            <person name="Dirks B."/>
            <person name="Dubchak I."/>
            <person name="Duplessis S."/>
            <person name="Ehlting J."/>
            <person name="Ellis B."/>
            <person name="Gendler K."/>
            <person name="Goodstein D."/>
            <person name="Gribskov M."/>
            <person name="Grimwood J."/>
            <person name="Groover A."/>
            <person name="Gunter L."/>
            <person name="Hamberger B."/>
            <person name="Heinze B."/>
            <person name="Helariutta Y."/>
            <person name="Henrissat B."/>
            <person name="Holligan D."/>
            <person name="Holt R."/>
            <person name="Huang W."/>
            <person name="Islam-Faridi N."/>
            <person name="Jones S."/>
            <person name="Jones-Rhoades M."/>
            <person name="Jorgensen R."/>
            <person name="Joshi C."/>
            <person name="Kangasjarvi J."/>
            <person name="Karlsson J."/>
            <person name="Kelleher C."/>
            <person name="Kirkpatrick R."/>
            <person name="Kirst M."/>
            <person name="Kohler A."/>
            <person name="Kalluri U."/>
            <person name="Larimer F."/>
            <person name="Leebens-Mack J."/>
            <person name="Leple J.C."/>
            <person name="Locascio P."/>
            <person name="Lou Y."/>
            <person name="Lucas S."/>
            <person name="Martin F."/>
            <person name="Montanini B."/>
            <person name="Napoli C."/>
            <person name="Nelson D.R."/>
            <person name="Nelson C."/>
            <person name="Nieminen K."/>
            <person name="Nilsson O."/>
            <person name="Pereda V."/>
            <person name="Peter G."/>
            <person name="Philippe R."/>
            <person name="Pilate G."/>
            <person name="Poliakov A."/>
            <person name="Razumovskaya J."/>
            <person name="Richardson P."/>
            <person name="Rinaldi C."/>
            <person name="Ritland K."/>
            <person name="Rouze P."/>
            <person name="Ryaboy D."/>
            <person name="Schmutz J."/>
            <person name="Schrader J."/>
            <person name="Segerman B."/>
            <person name="Shin H."/>
            <person name="Siddiqui A."/>
            <person name="Sterky F."/>
            <person name="Terry A."/>
            <person name="Tsai C.J."/>
            <person name="Uberbacher E."/>
            <person name="Unneberg P."/>
            <person name="Vahala J."/>
            <person name="Wall K."/>
            <person name="Wessler S."/>
            <person name="Yang G."/>
            <person name="Yin T."/>
            <person name="Douglas C."/>
            <person name="Marra M."/>
            <person name="Sandberg G."/>
            <person name="Van de Peer Y."/>
            <person name="Rokhsar D."/>
        </authorList>
    </citation>
    <scope>NUCLEOTIDE SEQUENCE [LARGE SCALE GENOMIC DNA]</scope>
    <source>
        <strain evidence="2">cv. Nisqually</strain>
    </source>
</reference>
<evidence type="ECO:0000313" key="1">
    <source>
        <dbReference type="EMBL" id="KAI9402353.1"/>
    </source>
</evidence>
<gene>
    <name evidence="1" type="ORF">POPTR_001G257300v4</name>
</gene>
<protein>
    <submittedName>
        <fullName evidence="1">Uncharacterized protein</fullName>
    </submittedName>
</protein>
<name>A0ACC0TMA1_POPTR</name>